<proteinExistence type="predicted"/>
<organism evidence="1 2">
    <name type="scientific">Paramuricea clavata</name>
    <name type="common">Red gorgonian</name>
    <name type="synonym">Violescent sea-whip</name>
    <dbReference type="NCBI Taxonomy" id="317549"/>
    <lineage>
        <taxon>Eukaryota</taxon>
        <taxon>Metazoa</taxon>
        <taxon>Cnidaria</taxon>
        <taxon>Anthozoa</taxon>
        <taxon>Octocorallia</taxon>
        <taxon>Malacalcyonacea</taxon>
        <taxon>Plexauridae</taxon>
        <taxon>Paramuricea</taxon>
    </lineage>
</organism>
<dbReference type="EMBL" id="CACRXK020000064">
    <property type="protein sequence ID" value="CAB3977695.1"/>
    <property type="molecule type" value="Genomic_DNA"/>
</dbReference>
<keyword evidence="2" id="KW-1185">Reference proteome</keyword>
<gene>
    <name evidence="1" type="ORF">PACLA_8A047408</name>
</gene>
<sequence>MMCAMNVLKQIMCIWLFYVLHGVLLVGLVKVEVQTTVQQKKLQNIFESAKTQTGLWTGTISERLYVRNNVIQIERSKQLPLPHRTELVSTLSVARGLCIIFEENPVWCQLVLIIQSLLSIVVFIHVLIRVGGNIKWLLEKLITSLPVSLKRCKNKTLNSIVMSLLFLVLGLTLCIPLRNLYLTGLADQEDKIVAEISRQVIENDINVYLSINVDWLLVFYFSFLNIGFLLSFSYCSATVTDLMREELKQEFTIDYQDEIMTVPPCKYFNV</sequence>
<accession>A0A7D9H916</accession>
<reference evidence="1" key="1">
    <citation type="submission" date="2020-04" db="EMBL/GenBank/DDBJ databases">
        <authorList>
            <person name="Alioto T."/>
            <person name="Alioto T."/>
            <person name="Gomez Garrido J."/>
        </authorList>
    </citation>
    <scope>NUCLEOTIDE SEQUENCE</scope>
    <source>
        <strain evidence="1">A484AB</strain>
    </source>
</reference>
<evidence type="ECO:0000313" key="1">
    <source>
        <dbReference type="EMBL" id="CAB3977695.1"/>
    </source>
</evidence>
<protein>
    <submittedName>
        <fullName evidence="1">Uncharacterized protein</fullName>
    </submittedName>
</protein>
<evidence type="ECO:0000313" key="2">
    <source>
        <dbReference type="Proteomes" id="UP001152795"/>
    </source>
</evidence>
<comment type="caution">
    <text evidence="1">The sequence shown here is derived from an EMBL/GenBank/DDBJ whole genome shotgun (WGS) entry which is preliminary data.</text>
</comment>
<name>A0A7D9H916_PARCT</name>
<dbReference type="Proteomes" id="UP001152795">
    <property type="component" value="Unassembled WGS sequence"/>
</dbReference>
<dbReference type="AlphaFoldDB" id="A0A7D9H916"/>